<dbReference type="EMBL" id="HACG01042398">
    <property type="protein sequence ID" value="CEK89263.1"/>
    <property type="molecule type" value="Transcribed_RNA"/>
</dbReference>
<protein>
    <submittedName>
        <fullName evidence="1">Uncharacterized protein</fullName>
    </submittedName>
</protein>
<dbReference type="EMBL" id="HACG01042397">
    <property type="protein sequence ID" value="CEK89262.1"/>
    <property type="molecule type" value="Transcribed_RNA"/>
</dbReference>
<name>A0A0B7B8M6_9EUPU</name>
<organism evidence="1">
    <name type="scientific">Arion vulgaris</name>
    <dbReference type="NCBI Taxonomy" id="1028688"/>
    <lineage>
        <taxon>Eukaryota</taxon>
        <taxon>Metazoa</taxon>
        <taxon>Spiralia</taxon>
        <taxon>Lophotrochozoa</taxon>
        <taxon>Mollusca</taxon>
        <taxon>Gastropoda</taxon>
        <taxon>Heterobranchia</taxon>
        <taxon>Euthyneura</taxon>
        <taxon>Panpulmonata</taxon>
        <taxon>Eupulmonata</taxon>
        <taxon>Stylommatophora</taxon>
        <taxon>Helicina</taxon>
        <taxon>Arionoidea</taxon>
        <taxon>Arionidae</taxon>
        <taxon>Arion</taxon>
    </lineage>
</organism>
<accession>A0A0B7B8M6</accession>
<dbReference type="AlphaFoldDB" id="A0A0B7B8M6"/>
<sequence>MGENTETRTLETLLESQTAFNKLKETKIKWFGHVMRMKVDLLPSLNYKNRCNGLGEDQEHDGQITLYRFNDNID</sequence>
<evidence type="ECO:0000313" key="1">
    <source>
        <dbReference type="EMBL" id="CEK89262.1"/>
    </source>
</evidence>
<reference evidence="1" key="1">
    <citation type="submission" date="2014-12" db="EMBL/GenBank/DDBJ databases">
        <title>Insight into the proteome of Arion vulgaris.</title>
        <authorList>
            <person name="Aradska J."/>
            <person name="Bulat T."/>
            <person name="Smidak R."/>
            <person name="Sarate P."/>
            <person name="Gangsoo J."/>
            <person name="Sialana F."/>
            <person name="Bilban M."/>
            <person name="Lubec G."/>
        </authorList>
    </citation>
    <scope>NUCLEOTIDE SEQUENCE</scope>
    <source>
        <tissue evidence="1">Skin</tissue>
    </source>
</reference>
<gene>
    <name evidence="1" type="primary">ORF169848</name>
    <name evidence="2" type="synonym">ORF169850</name>
</gene>
<evidence type="ECO:0000313" key="2">
    <source>
        <dbReference type="EMBL" id="CEK89263.1"/>
    </source>
</evidence>
<proteinExistence type="predicted"/>